<evidence type="ECO:0000256" key="4">
    <source>
        <dbReference type="ARBA" id="ARBA00023172"/>
    </source>
</evidence>
<feature type="domain" description="Tyr recombinase" evidence="6">
    <location>
        <begin position="127"/>
        <end position="336"/>
    </location>
</feature>
<comment type="similarity">
    <text evidence="1">Belongs to the 'phage' integrase family.</text>
</comment>
<dbReference type="InterPro" id="IPR050090">
    <property type="entry name" value="Tyrosine_recombinase_XerCD"/>
</dbReference>
<dbReference type="InterPro" id="IPR013762">
    <property type="entry name" value="Integrase-like_cat_sf"/>
</dbReference>
<dbReference type="InterPro" id="IPR002104">
    <property type="entry name" value="Integrase_catalytic"/>
</dbReference>
<dbReference type="CDD" id="cd00397">
    <property type="entry name" value="DNA_BRE_C"/>
    <property type="match status" value="1"/>
</dbReference>
<gene>
    <name evidence="8" type="ORF">GCM10009105_34840</name>
</gene>
<protein>
    <recommendedName>
        <fullName evidence="10">Site-specific integrase</fullName>
    </recommendedName>
</protein>
<dbReference type="Gene3D" id="1.10.150.130">
    <property type="match status" value="1"/>
</dbReference>
<evidence type="ECO:0000259" key="7">
    <source>
        <dbReference type="PROSITE" id="PS51900"/>
    </source>
</evidence>
<reference evidence="8 9" key="1">
    <citation type="journal article" date="2019" name="Int. J. Syst. Evol. Microbiol.">
        <title>The Global Catalogue of Microorganisms (GCM) 10K type strain sequencing project: providing services to taxonomists for standard genome sequencing and annotation.</title>
        <authorList>
            <consortium name="The Broad Institute Genomics Platform"/>
            <consortium name="The Broad Institute Genome Sequencing Center for Infectious Disease"/>
            <person name="Wu L."/>
            <person name="Ma J."/>
        </authorList>
    </citation>
    <scope>NUCLEOTIDE SEQUENCE [LARGE SCALE GENOMIC DNA]</scope>
    <source>
        <strain evidence="8 9">JCM 15421</strain>
    </source>
</reference>
<evidence type="ECO:0000259" key="6">
    <source>
        <dbReference type="PROSITE" id="PS51898"/>
    </source>
</evidence>
<dbReference type="InterPro" id="IPR011010">
    <property type="entry name" value="DNA_brk_join_enz"/>
</dbReference>
<evidence type="ECO:0000256" key="5">
    <source>
        <dbReference type="PROSITE-ProRule" id="PRU01248"/>
    </source>
</evidence>
<dbReference type="Proteomes" id="UP001501523">
    <property type="component" value="Unassembled WGS sequence"/>
</dbReference>
<name>A0ABN1IX07_9GAMM</name>
<feature type="domain" description="Core-binding (CB)" evidence="7">
    <location>
        <begin position="6"/>
        <end position="96"/>
    </location>
</feature>
<dbReference type="PANTHER" id="PTHR30349:SF64">
    <property type="entry name" value="PROPHAGE INTEGRASE INTD-RELATED"/>
    <property type="match status" value="1"/>
</dbReference>
<evidence type="ECO:0000313" key="9">
    <source>
        <dbReference type="Proteomes" id="UP001501523"/>
    </source>
</evidence>
<dbReference type="SUPFAM" id="SSF56349">
    <property type="entry name" value="DNA breaking-rejoining enzymes"/>
    <property type="match status" value="1"/>
</dbReference>
<dbReference type="Pfam" id="PF00589">
    <property type="entry name" value="Phage_integrase"/>
    <property type="match status" value="1"/>
</dbReference>
<sequence>MSKHNANNERIKRQYYAYLKEAQRYSEPTVDAVAKALSRFEIDTRSRDFKAFHFEQAIAFKRRLAEQRSQQTGERLSKATAHATLAHLKRFFHWLAGQPGYKSRLQYSDADYFNLSDKDARIATAHREPLVPTLEQIKHVLATMPAGTDIERRDRALIAFTLLTGARDSAIASMKLKHVDVEADLARQDAREVKTKFSKTFTTYFFPVGEEVRSVVVDWVNHLRMERLWGNDDPLFPATEVTVGSDQHFRASGLRRDCWSSAEPVRAIFRSAFALSGLPYFNPHSFRHTLVGLGQTVCRTPEEFKAWSQNLGHEGVLTTFCSYGTVNGQRQGEILRELSSPAAMPSTHVRELAKAIAKEMIGAARTQASGLGAPSV</sequence>
<keyword evidence="3 5" id="KW-0238">DNA-binding</keyword>
<dbReference type="PROSITE" id="PS51898">
    <property type="entry name" value="TYR_RECOMBINASE"/>
    <property type="match status" value="1"/>
</dbReference>
<dbReference type="PROSITE" id="PS51900">
    <property type="entry name" value="CB"/>
    <property type="match status" value="1"/>
</dbReference>
<comment type="caution">
    <text evidence="8">The sequence shown here is derived from an EMBL/GenBank/DDBJ whole genome shotgun (WGS) entry which is preliminary data.</text>
</comment>
<evidence type="ECO:0008006" key="10">
    <source>
        <dbReference type="Google" id="ProtNLM"/>
    </source>
</evidence>
<dbReference type="InterPro" id="IPR010998">
    <property type="entry name" value="Integrase_recombinase_N"/>
</dbReference>
<proteinExistence type="inferred from homology"/>
<keyword evidence="4" id="KW-0233">DNA recombination</keyword>
<accession>A0ABN1IX07</accession>
<dbReference type="RefSeq" id="WP_343793552.1">
    <property type="nucleotide sequence ID" value="NZ_BAAAEU010000025.1"/>
</dbReference>
<dbReference type="PANTHER" id="PTHR30349">
    <property type="entry name" value="PHAGE INTEGRASE-RELATED"/>
    <property type="match status" value="1"/>
</dbReference>
<dbReference type="EMBL" id="BAAAEU010000025">
    <property type="protein sequence ID" value="GAA0723122.1"/>
    <property type="molecule type" value="Genomic_DNA"/>
</dbReference>
<organism evidence="8 9">
    <name type="scientific">Dokdonella soli</name>
    <dbReference type="NCBI Taxonomy" id="529810"/>
    <lineage>
        <taxon>Bacteria</taxon>
        <taxon>Pseudomonadati</taxon>
        <taxon>Pseudomonadota</taxon>
        <taxon>Gammaproteobacteria</taxon>
        <taxon>Lysobacterales</taxon>
        <taxon>Rhodanobacteraceae</taxon>
        <taxon>Dokdonella</taxon>
    </lineage>
</organism>
<dbReference type="InterPro" id="IPR044068">
    <property type="entry name" value="CB"/>
</dbReference>
<evidence type="ECO:0000313" key="8">
    <source>
        <dbReference type="EMBL" id="GAA0723122.1"/>
    </source>
</evidence>
<evidence type="ECO:0000256" key="3">
    <source>
        <dbReference type="ARBA" id="ARBA00023125"/>
    </source>
</evidence>
<evidence type="ECO:0000256" key="2">
    <source>
        <dbReference type="ARBA" id="ARBA00022908"/>
    </source>
</evidence>
<keyword evidence="9" id="KW-1185">Reference proteome</keyword>
<dbReference type="Gene3D" id="1.10.443.10">
    <property type="entry name" value="Intergrase catalytic core"/>
    <property type="match status" value="1"/>
</dbReference>
<evidence type="ECO:0000256" key="1">
    <source>
        <dbReference type="ARBA" id="ARBA00008857"/>
    </source>
</evidence>
<keyword evidence="2" id="KW-0229">DNA integration</keyword>